<accession>A0ABP5U1I3</accession>
<keyword evidence="8" id="KW-1185">Reference proteome</keyword>
<keyword evidence="5" id="KW-0804">Transcription</keyword>
<evidence type="ECO:0000256" key="5">
    <source>
        <dbReference type="ARBA" id="ARBA00023163"/>
    </source>
</evidence>
<dbReference type="InterPro" id="IPR015424">
    <property type="entry name" value="PyrdxlP-dep_Trfase"/>
</dbReference>
<evidence type="ECO:0000256" key="3">
    <source>
        <dbReference type="ARBA" id="ARBA00023015"/>
    </source>
</evidence>
<keyword evidence="3" id="KW-0805">Transcription regulation</keyword>
<dbReference type="Pfam" id="PF00392">
    <property type="entry name" value="GntR"/>
    <property type="match status" value="1"/>
</dbReference>
<dbReference type="GO" id="GO:0008483">
    <property type="term" value="F:transaminase activity"/>
    <property type="evidence" value="ECO:0007669"/>
    <property type="project" value="UniProtKB-KW"/>
</dbReference>
<dbReference type="PRINTS" id="PR00035">
    <property type="entry name" value="HTHGNTR"/>
</dbReference>
<gene>
    <name evidence="7" type="ORF">GCM10009855_01810</name>
</gene>
<keyword evidence="7" id="KW-0032">Aminotransferase</keyword>
<evidence type="ECO:0000256" key="2">
    <source>
        <dbReference type="ARBA" id="ARBA00022898"/>
    </source>
</evidence>
<dbReference type="Gene3D" id="3.90.1150.10">
    <property type="entry name" value="Aspartate Aminotransferase, domain 1"/>
    <property type="match status" value="1"/>
</dbReference>
<comment type="similarity">
    <text evidence="1">In the C-terminal section; belongs to the class-I pyridoxal-phosphate-dependent aminotransferase family.</text>
</comment>
<dbReference type="EMBL" id="BAAARB010000001">
    <property type="protein sequence ID" value="GAA2366210.1"/>
    <property type="molecule type" value="Genomic_DNA"/>
</dbReference>
<evidence type="ECO:0000313" key="7">
    <source>
        <dbReference type="EMBL" id="GAA2366210.1"/>
    </source>
</evidence>
<keyword evidence="7" id="KW-0808">Transferase</keyword>
<dbReference type="InterPro" id="IPR000524">
    <property type="entry name" value="Tscrpt_reg_HTH_GntR"/>
</dbReference>
<dbReference type="CDD" id="cd07377">
    <property type="entry name" value="WHTH_GntR"/>
    <property type="match status" value="1"/>
</dbReference>
<comment type="caution">
    <text evidence="7">The sequence shown here is derived from an EMBL/GenBank/DDBJ whole genome shotgun (WGS) entry which is preliminary data.</text>
</comment>
<reference evidence="8" key="1">
    <citation type="journal article" date="2019" name="Int. J. Syst. Evol. Microbiol.">
        <title>The Global Catalogue of Microorganisms (GCM) 10K type strain sequencing project: providing services to taxonomists for standard genome sequencing and annotation.</title>
        <authorList>
            <consortium name="The Broad Institute Genomics Platform"/>
            <consortium name="The Broad Institute Genome Sequencing Center for Infectious Disease"/>
            <person name="Wu L."/>
            <person name="Ma J."/>
        </authorList>
    </citation>
    <scope>NUCLEOTIDE SEQUENCE [LARGE SCALE GENOMIC DNA]</scope>
    <source>
        <strain evidence="8">JCM 16227</strain>
    </source>
</reference>
<dbReference type="Gene3D" id="3.40.640.10">
    <property type="entry name" value="Type I PLP-dependent aspartate aminotransferase-like (Major domain)"/>
    <property type="match status" value="1"/>
</dbReference>
<organism evidence="7 8">
    <name type="scientific">Gordonia cholesterolivorans</name>
    <dbReference type="NCBI Taxonomy" id="559625"/>
    <lineage>
        <taxon>Bacteria</taxon>
        <taxon>Bacillati</taxon>
        <taxon>Actinomycetota</taxon>
        <taxon>Actinomycetes</taxon>
        <taxon>Mycobacteriales</taxon>
        <taxon>Gordoniaceae</taxon>
        <taxon>Gordonia</taxon>
    </lineage>
</organism>
<dbReference type="PANTHER" id="PTHR46577:SF1">
    <property type="entry name" value="HTH-TYPE TRANSCRIPTIONAL REGULATORY PROTEIN GABR"/>
    <property type="match status" value="1"/>
</dbReference>
<dbReference type="Pfam" id="PF00155">
    <property type="entry name" value="Aminotran_1_2"/>
    <property type="match status" value="1"/>
</dbReference>
<dbReference type="CDD" id="cd00609">
    <property type="entry name" value="AAT_like"/>
    <property type="match status" value="1"/>
</dbReference>
<dbReference type="SUPFAM" id="SSF46785">
    <property type="entry name" value="Winged helix' DNA-binding domain"/>
    <property type="match status" value="1"/>
</dbReference>
<keyword evidence="4" id="KW-0238">DNA-binding</keyword>
<name>A0ABP5U1I3_9ACTN</name>
<dbReference type="InterPro" id="IPR004839">
    <property type="entry name" value="Aminotransferase_I/II_large"/>
</dbReference>
<evidence type="ECO:0000256" key="4">
    <source>
        <dbReference type="ARBA" id="ARBA00023125"/>
    </source>
</evidence>
<proteinExistence type="inferred from homology"/>
<dbReference type="PROSITE" id="PS50949">
    <property type="entry name" value="HTH_GNTR"/>
    <property type="match status" value="1"/>
</dbReference>
<sequence>MWNTGLVITPTGAIGAAALARHLGAWRPDGPRPGYQALADALRMLVLDGRVPVGTALPSERTLAQALNVSRTTVAAAYAALRDGGHLQSRQGARSVLTLPVQVPPEPIDLGAEADMIKLNIAAPTAPEQIVHDGFRHALECAPGYLAGTGLYPNGLRALAETIAERYTARGLPTTPDQILVTSGAQHALRLVLDVHVAPGDRVLLEQPTHHGTILALARHRARPVTVGLHPTYGWDLDQLESVVRLQQPRLIFVIPDFHNPTGLLLDEAGRLRLAEISARHRVPVIVDETMVELGLDVSAPPPVAAFAPSARGPRHRSQIITLGSASKTVWPGLRVGWIRVDGRPDAYALARYESDLGGAVVEQFAAQYALANLDAFLPARRAVLRAQRAAALRAIGRHLPGAVPVRGVGGLCLWVALPRPVATATAAAAAELGVRLIPGGSFGPLGGFDGHIRVPYTLDAQTLVRGIELVGRAYRAVSGVDAPAPVPGVDGLPDRLVV</sequence>
<dbReference type="InterPro" id="IPR015421">
    <property type="entry name" value="PyrdxlP-dep_Trfase_major"/>
</dbReference>
<evidence type="ECO:0000313" key="8">
    <source>
        <dbReference type="Proteomes" id="UP001501170"/>
    </source>
</evidence>
<dbReference type="InterPro" id="IPR015422">
    <property type="entry name" value="PyrdxlP-dep_Trfase_small"/>
</dbReference>
<dbReference type="InterPro" id="IPR036390">
    <property type="entry name" value="WH_DNA-bd_sf"/>
</dbReference>
<dbReference type="Proteomes" id="UP001501170">
    <property type="component" value="Unassembled WGS sequence"/>
</dbReference>
<feature type="domain" description="HTH gntR-type" evidence="6">
    <location>
        <begin position="32"/>
        <end position="101"/>
    </location>
</feature>
<dbReference type="SUPFAM" id="SSF53383">
    <property type="entry name" value="PLP-dependent transferases"/>
    <property type="match status" value="1"/>
</dbReference>
<evidence type="ECO:0000259" key="6">
    <source>
        <dbReference type="PROSITE" id="PS50949"/>
    </source>
</evidence>
<evidence type="ECO:0000256" key="1">
    <source>
        <dbReference type="ARBA" id="ARBA00005384"/>
    </source>
</evidence>
<dbReference type="InterPro" id="IPR051446">
    <property type="entry name" value="HTH_trans_reg/aminotransferase"/>
</dbReference>
<dbReference type="InterPro" id="IPR036388">
    <property type="entry name" value="WH-like_DNA-bd_sf"/>
</dbReference>
<dbReference type="Gene3D" id="1.10.10.10">
    <property type="entry name" value="Winged helix-like DNA-binding domain superfamily/Winged helix DNA-binding domain"/>
    <property type="match status" value="1"/>
</dbReference>
<dbReference type="SMART" id="SM00345">
    <property type="entry name" value="HTH_GNTR"/>
    <property type="match status" value="1"/>
</dbReference>
<keyword evidence="2" id="KW-0663">Pyridoxal phosphate</keyword>
<dbReference type="PANTHER" id="PTHR46577">
    <property type="entry name" value="HTH-TYPE TRANSCRIPTIONAL REGULATORY PROTEIN GABR"/>
    <property type="match status" value="1"/>
</dbReference>
<protein>
    <submittedName>
        <fullName evidence="7">PLP-dependent aminotransferase family protein</fullName>
    </submittedName>
</protein>